<proteinExistence type="predicted"/>
<dbReference type="Proteomes" id="UP000299102">
    <property type="component" value="Unassembled WGS sequence"/>
</dbReference>
<evidence type="ECO:0000313" key="2">
    <source>
        <dbReference type="Proteomes" id="UP000299102"/>
    </source>
</evidence>
<name>A0A4C1ZPD2_EUMVA</name>
<reference evidence="1 2" key="1">
    <citation type="journal article" date="2019" name="Commun. Biol.">
        <title>The bagworm genome reveals a unique fibroin gene that provides high tensile strength.</title>
        <authorList>
            <person name="Kono N."/>
            <person name="Nakamura H."/>
            <person name="Ohtoshi R."/>
            <person name="Tomita M."/>
            <person name="Numata K."/>
            <person name="Arakawa K."/>
        </authorList>
    </citation>
    <scope>NUCLEOTIDE SEQUENCE [LARGE SCALE GENOMIC DNA]</scope>
</reference>
<protein>
    <submittedName>
        <fullName evidence="1">Uncharacterized protein</fullName>
    </submittedName>
</protein>
<dbReference type="AlphaFoldDB" id="A0A4C1ZPD2"/>
<dbReference type="EMBL" id="BGZK01001930">
    <property type="protein sequence ID" value="GBP88405.1"/>
    <property type="molecule type" value="Genomic_DNA"/>
</dbReference>
<organism evidence="1 2">
    <name type="scientific">Eumeta variegata</name>
    <name type="common">Bagworm moth</name>
    <name type="synonym">Eumeta japonica</name>
    <dbReference type="NCBI Taxonomy" id="151549"/>
    <lineage>
        <taxon>Eukaryota</taxon>
        <taxon>Metazoa</taxon>
        <taxon>Ecdysozoa</taxon>
        <taxon>Arthropoda</taxon>
        <taxon>Hexapoda</taxon>
        <taxon>Insecta</taxon>
        <taxon>Pterygota</taxon>
        <taxon>Neoptera</taxon>
        <taxon>Endopterygota</taxon>
        <taxon>Lepidoptera</taxon>
        <taxon>Glossata</taxon>
        <taxon>Ditrysia</taxon>
        <taxon>Tineoidea</taxon>
        <taxon>Psychidae</taxon>
        <taxon>Oiketicinae</taxon>
        <taxon>Eumeta</taxon>
    </lineage>
</organism>
<keyword evidence="2" id="KW-1185">Reference proteome</keyword>
<sequence>MGLTKKKLQQAHFKRKVELKFDLYQPAAPSTGREALSTEYLTAGLRPEPFARIENHSAVSVGGLMRHREFIAFERPEDYDLLWNIVKAV</sequence>
<accession>A0A4C1ZPD2</accession>
<evidence type="ECO:0000313" key="1">
    <source>
        <dbReference type="EMBL" id="GBP88405.1"/>
    </source>
</evidence>
<gene>
    <name evidence="1" type="ORF">EVAR_71170_1</name>
</gene>
<comment type="caution">
    <text evidence="1">The sequence shown here is derived from an EMBL/GenBank/DDBJ whole genome shotgun (WGS) entry which is preliminary data.</text>
</comment>